<evidence type="ECO:0000256" key="18">
    <source>
        <dbReference type="ARBA" id="ARBA00049226"/>
    </source>
</evidence>
<dbReference type="InterPro" id="IPR041118">
    <property type="entry name" value="Rx_N"/>
</dbReference>
<evidence type="ECO:0000256" key="10">
    <source>
        <dbReference type="ARBA" id="ARBA00022741"/>
    </source>
</evidence>
<dbReference type="Gene3D" id="3.40.50.720">
    <property type="entry name" value="NAD(P)-binding Rossmann-like Domain"/>
    <property type="match status" value="1"/>
</dbReference>
<dbReference type="GO" id="GO:0051707">
    <property type="term" value="P:response to other organism"/>
    <property type="evidence" value="ECO:0007669"/>
    <property type="project" value="UniProtKB-ARBA"/>
</dbReference>
<evidence type="ECO:0000256" key="16">
    <source>
        <dbReference type="ARBA" id="ARBA00047329"/>
    </source>
</evidence>
<dbReference type="GO" id="GO:0009809">
    <property type="term" value="P:lignin biosynthetic process"/>
    <property type="evidence" value="ECO:0007669"/>
    <property type="project" value="UniProtKB-KW"/>
</dbReference>
<feature type="domain" description="R13L1/DRL21-like LRR repeat region" evidence="25">
    <location>
        <begin position="836"/>
        <end position="974"/>
    </location>
</feature>
<dbReference type="GO" id="GO:0005524">
    <property type="term" value="F:ATP binding"/>
    <property type="evidence" value="ECO:0007669"/>
    <property type="project" value="UniProtKB-KW"/>
</dbReference>
<name>A0A368SHZ2_SETIT</name>
<dbReference type="InterPro" id="IPR042197">
    <property type="entry name" value="Apaf_helical"/>
</dbReference>
<dbReference type="SUPFAM" id="SSF51735">
    <property type="entry name" value="NAD(P)-binding Rossmann-fold domains"/>
    <property type="match status" value="1"/>
</dbReference>
<dbReference type="PROSITE" id="PS00065">
    <property type="entry name" value="D_2_HYDROXYACID_DH_1"/>
    <property type="match status" value="1"/>
</dbReference>
<dbReference type="EMBL" id="CM003536">
    <property type="protein sequence ID" value="RCV42018.1"/>
    <property type="molecule type" value="Genomic_DNA"/>
</dbReference>
<evidence type="ECO:0000256" key="17">
    <source>
        <dbReference type="ARBA" id="ARBA00048379"/>
    </source>
</evidence>
<evidence type="ECO:0000256" key="15">
    <source>
        <dbReference type="ARBA" id="ARBA00023002"/>
    </source>
</evidence>
<dbReference type="SUPFAM" id="SSF52058">
    <property type="entry name" value="L domain-like"/>
    <property type="match status" value="1"/>
</dbReference>
<evidence type="ECO:0000256" key="1">
    <source>
        <dbReference type="ARBA" id="ARBA00001947"/>
    </source>
</evidence>
<feature type="domain" description="NB-ARC" evidence="22">
    <location>
        <begin position="318"/>
        <end position="470"/>
    </location>
</feature>
<reference evidence="26" key="2">
    <citation type="submission" date="2015-07" db="EMBL/GenBank/DDBJ databases">
        <authorList>
            <person name="Noorani M."/>
        </authorList>
    </citation>
    <scope>NUCLEOTIDE SEQUENCE</scope>
    <source>
        <strain evidence="26">Yugu1</strain>
    </source>
</reference>
<evidence type="ECO:0000256" key="20">
    <source>
        <dbReference type="ARBA" id="ARBA00049332"/>
    </source>
</evidence>
<keyword evidence="14" id="KW-0521">NADP</keyword>
<dbReference type="EC" id="1.1.1.195" evidence="5"/>
<evidence type="ECO:0000256" key="12">
    <source>
        <dbReference type="ARBA" id="ARBA00022833"/>
    </source>
</evidence>
<keyword evidence="7" id="KW-0479">Metal-binding</keyword>
<dbReference type="Gene3D" id="3.40.50.300">
    <property type="entry name" value="P-loop containing nucleotide triphosphate hydrolases"/>
    <property type="match status" value="1"/>
</dbReference>
<evidence type="ECO:0000256" key="19">
    <source>
        <dbReference type="ARBA" id="ARBA00049311"/>
    </source>
</evidence>
<evidence type="ECO:0000256" key="13">
    <source>
        <dbReference type="ARBA" id="ARBA00022840"/>
    </source>
</evidence>
<evidence type="ECO:0000313" key="26">
    <source>
        <dbReference type="EMBL" id="RCV42018.1"/>
    </source>
</evidence>
<dbReference type="SUPFAM" id="SSF52540">
    <property type="entry name" value="P-loop containing nucleoside triphosphate hydrolases"/>
    <property type="match status" value="1"/>
</dbReference>
<evidence type="ECO:0000256" key="14">
    <source>
        <dbReference type="ARBA" id="ARBA00022857"/>
    </source>
</evidence>
<dbReference type="OrthoDB" id="630536at2759"/>
<keyword evidence="6" id="KW-0433">Leucine-rich repeat</keyword>
<dbReference type="GO" id="GO:0006952">
    <property type="term" value="P:defense response"/>
    <property type="evidence" value="ECO:0007669"/>
    <property type="project" value="UniProtKB-KW"/>
</dbReference>
<feature type="domain" description="Disease resistance N-terminal" evidence="23">
    <location>
        <begin position="118"/>
        <end position="217"/>
    </location>
</feature>
<keyword evidence="13" id="KW-0067">ATP-binding</keyword>
<dbReference type="FunFam" id="3.40.50.720:FF:000022">
    <property type="entry name" value="Cinnamyl alcohol dehydrogenase"/>
    <property type="match status" value="1"/>
</dbReference>
<feature type="region of interest" description="Disordered" evidence="21">
    <location>
        <begin position="210"/>
        <end position="236"/>
    </location>
</feature>
<evidence type="ECO:0000256" key="4">
    <source>
        <dbReference type="ARBA" id="ARBA00011738"/>
    </source>
</evidence>
<dbReference type="PANTHER" id="PTHR36766">
    <property type="entry name" value="PLANT BROAD-SPECTRUM MILDEW RESISTANCE PROTEIN RPW8"/>
    <property type="match status" value="1"/>
</dbReference>
<dbReference type="Pfam" id="PF25019">
    <property type="entry name" value="LRR_R13L1-DRL21"/>
    <property type="match status" value="1"/>
</dbReference>
<comment type="subunit">
    <text evidence="4">Homodimer.</text>
</comment>
<dbReference type="PRINTS" id="PR00364">
    <property type="entry name" value="DISEASERSIST"/>
</dbReference>
<dbReference type="PANTHER" id="PTHR36766:SF40">
    <property type="entry name" value="DISEASE RESISTANCE PROTEIN RGA3"/>
    <property type="match status" value="1"/>
</dbReference>
<gene>
    <name evidence="26" type="ORF">SETIT_9G181300v2</name>
</gene>
<comment type="catalytic activity">
    <reaction evidence="19">
        <text>(E)-coniferol + NADP(+) = (E)-coniferaldehyde + NADPH + H(+)</text>
        <dbReference type="Rhea" id="RHEA:22444"/>
        <dbReference type="ChEBI" id="CHEBI:15378"/>
        <dbReference type="ChEBI" id="CHEBI:16547"/>
        <dbReference type="ChEBI" id="CHEBI:17745"/>
        <dbReference type="ChEBI" id="CHEBI:57783"/>
        <dbReference type="ChEBI" id="CHEBI:58349"/>
        <dbReference type="EC" id="1.1.1.195"/>
    </reaction>
    <physiologicalReaction direction="right-to-left" evidence="19">
        <dbReference type="Rhea" id="RHEA:22446"/>
    </physiologicalReaction>
</comment>
<evidence type="ECO:0000256" key="2">
    <source>
        <dbReference type="ARBA" id="ARBA00004928"/>
    </source>
</evidence>
<comment type="pathway">
    <text evidence="2">Aromatic compound metabolism; phenylpropanoid biosynthesis.</text>
</comment>
<dbReference type="Gene3D" id="3.80.10.10">
    <property type="entry name" value="Ribonuclease Inhibitor"/>
    <property type="match status" value="1"/>
</dbReference>
<dbReference type="Pfam" id="PF00931">
    <property type="entry name" value="NB-ARC"/>
    <property type="match status" value="1"/>
</dbReference>
<organism evidence="26">
    <name type="scientific">Setaria italica</name>
    <name type="common">Foxtail millet</name>
    <name type="synonym">Panicum italicum</name>
    <dbReference type="NCBI Taxonomy" id="4555"/>
    <lineage>
        <taxon>Eukaryota</taxon>
        <taxon>Viridiplantae</taxon>
        <taxon>Streptophyta</taxon>
        <taxon>Embryophyta</taxon>
        <taxon>Tracheophyta</taxon>
        <taxon>Spermatophyta</taxon>
        <taxon>Magnoliopsida</taxon>
        <taxon>Liliopsida</taxon>
        <taxon>Poales</taxon>
        <taxon>Poaceae</taxon>
        <taxon>PACMAD clade</taxon>
        <taxon>Panicoideae</taxon>
        <taxon>Panicodae</taxon>
        <taxon>Paniceae</taxon>
        <taxon>Cenchrinae</taxon>
        <taxon>Setaria</taxon>
    </lineage>
</organism>
<keyword evidence="12" id="KW-0862">Zinc</keyword>
<evidence type="ECO:0000256" key="11">
    <source>
        <dbReference type="ARBA" id="ARBA00022821"/>
    </source>
</evidence>
<sequence>MYTPMMRHNMNQPGKSLGVIGLGGLGHMAVKFGKDFGLKVTVFSTSESKRDEAINILGADNFVISSNTQQMESLKYSLHFIVDAALGDHPFDPYLSLLKLAGRSRSGEMAGLIASGIIKWTASKLASLVSAPIGPSSSSDEQQTSAIRDVQMLQRRMASVQRTLEAIDEDSIRDESGRLRLRELQEFAYDAQDAIDEYKFELLRRRMDDPDSLHEDRSTRKRKRKGDKKEPETNPVMIPVPDELAVRVKRILERFKEITKAWNDLHLDEADAPFREEEEDFVPRLTTPHVDEPTVIGRDDDKENIVKLLLSLNGACGENNASVLPIIGMGGVGKTTLAQIVYNDQRITKQFDLMGWVHVSENFDLKSIMSKIIMSFTRKPCQITELDQLEYMLMEQVVGRKFLLVLDDVWSERKDLWDALLSVMSTAQLGAILVTTRNVNVSSIIQTMPPYNVGCLPFDESWQLFKQMAFCDLDQNIEKPFEEIGRKIVQKCGGLPLAVRAIGSALRFEENEETWCDILDSEYWDLPTREDTVLPALKLSYVRMPIHLKRCFVFFTLFPKGHIFVKENVIYLWISLGILKQTRHRHLENIGNRYFNDLLQRTMVQRVLLDGGHNCFTIHDLFLDLTKFVSGEDILKLDTQYMPFLNDASQNLRYLSLAVSSSDHTILDLRTLPITRGLRILQVINALDDNKRYYSSLFKNNRRCFSKLFSHHINVMLPEDLRGLRHLRALDLSRSALTSLPESIGELKLLRYLCIFQTRIAKLPESICSLHYLKVLDARTNTLGELPQDIQKLVSLQHLLLDFWSPLCMPSGIGKLRRLKTLTRYSVGTGNWHCNIAELHHLVNIHGELCITGLGRVTSIDDAQTANLISKKHLQILRLDWSAGFYATECEHIVNQNNATSTPELDEGVFESLKPQRNLEELEVINYSGYKYPSWLGDPAFSRLAKVTLWKQKCQFLPALGQLPQLHELVIIHMECVERIGQEFYGQDSMERFPALEKLEFEDMPKWVEWYEVSETDFPSLRELKIKDSNELRVLPQKLPSHLKKLVIINCEKVIRLPAVPCLTHLVLKGNIDEETLSCLHFPLLRTLKVCFLRKAEEVKLENLPKLEGLAITGCKRLFSIDGLCSVESLGILKIKDCPNLQLPLKPLPQKVQQSTVTNCPQLQEWAEWQQAQMSEPQYQFKEPDGASYDQEVLEALRDDSEDDFEVSSEDEDDDFFERMLEVGQSSGMAIDYNADNDDAC</sequence>
<protein>
    <recommendedName>
        <fullName evidence="5">cinnamyl-alcohol dehydrogenase</fullName>
        <ecNumber evidence="5">1.1.1.195</ecNumber>
    </recommendedName>
</protein>
<dbReference type="KEGG" id="sita:101761740"/>
<comment type="cofactor">
    <cofactor evidence="1">
        <name>Zn(2+)</name>
        <dbReference type="ChEBI" id="CHEBI:29105"/>
    </cofactor>
</comment>
<comment type="catalytic activity">
    <reaction evidence="16">
        <text>(E)-4-coumaroyl alcohol + NADP(+) = (E)-4-coumaraldehyde + NADPH + H(+)</text>
        <dbReference type="Rhea" id="RHEA:45724"/>
        <dbReference type="ChEBI" id="CHEBI:15378"/>
        <dbReference type="ChEBI" id="CHEBI:28353"/>
        <dbReference type="ChEBI" id="CHEBI:57783"/>
        <dbReference type="ChEBI" id="CHEBI:58349"/>
        <dbReference type="ChEBI" id="CHEBI:64555"/>
        <dbReference type="EC" id="1.1.1.195"/>
    </reaction>
    <physiologicalReaction direction="right-to-left" evidence="16">
        <dbReference type="Rhea" id="RHEA:45726"/>
    </physiologicalReaction>
</comment>
<evidence type="ECO:0000256" key="6">
    <source>
        <dbReference type="ARBA" id="ARBA00022614"/>
    </source>
</evidence>
<comment type="catalytic activity">
    <reaction evidence="17">
        <text>(E)-sinapyl alcohol + NADP(+) = (E)-sinapaldehyde + NADPH + H(+)</text>
        <dbReference type="Rhea" id="RHEA:45704"/>
        <dbReference type="ChEBI" id="CHEBI:15378"/>
        <dbReference type="ChEBI" id="CHEBI:27949"/>
        <dbReference type="ChEBI" id="CHEBI:57783"/>
        <dbReference type="ChEBI" id="CHEBI:58349"/>
        <dbReference type="ChEBI" id="CHEBI:64557"/>
        <dbReference type="EC" id="1.1.1.195"/>
    </reaction>
    <physiologicalReaction direction="right-to-left" evidence="17">
        <dbReference type="Rhea" id="RHEA:45706"/>
    </physiologicalReaction>
</comment>
<keyword evidence="15" id="KW-0560">Oxidoreductase</keyword>
<dbReference type="GO" id="GO:0046872">
    <property type="term" value="F:metal ion binding"/>
    <property type="evidence" value="ECO:0007669"/>
    <property type="project" value="UniProtKB-KW"/>
</dbReference>
<keyword evidence="11" id="KW-0611">Plant defense</keyword>
<dbReference type="AlphaFoldDB" id="A0A368SHZ2"/>
<comment type="catalytic activity">
    <reaction evidence="18">
        <text>(E)-caffeyl alcohol + NADP(+) = (E)-caffeyl aldehyde + NADPH + H(+)</text>
        <dbReference type="Rhea" id="RHEA:45728"/>
        <dbReference type="ChEBI" id="CHEBI:15378"/>
        <dbReference type="ChEBI" id="CHEBI:28323"/>
        <dbReference type="ChEBI" id="CHEBI:31334"/>
        <dbReference type="ChEBI" id="CHEBI:57783"/>
        <dbReference type="ChEBI" id="CHEBI:58349"/>
    </reaction>
    <physiologicalReaction direction="right-to-left" evidence="18">
        <dbReference type="Rhea" id="RHEA:45730"/>
    </physiologicalReaction>
</comment>
<evidence type="ECO:0000256" key="7">
    <source>
        <dbReference type="ARBA" id="ARBA00022723"/>
    </source>
</evidence>
<reference evidence="26" key="1">
    <citation type="journal article" date="2012" name="Nat. Biotechnol.">
        <title>Reference genome sequence of the model plant Setaria.</title>
        <authorList>
            <person name="Bennetzen J.L."/>
            <person name="Schmutz J."/>
            <person name="Wang H."/>
            <person name="Percifield R."/>
            <person name="Hawkins J."/>
            <person name="Pontaroli A.C."/>
            <person name="Estep M."/>
            <person name="Feng L."/>
            <person name="Vaughn J.N."/>
            <person name="Grimwood J."/>
            <person name="Jenkins J."/>
            <person name="Barry K."/>
            <person name="Lindquist E."/>
            <person name="Hellsten U."/>
            <person name="Deshpande S."/>
            <person name="Wang X."/>
            <person name="Wu X."/>
            <person name="Mitros T."/>
            <person name="Triplett J."/>
            <person name="Yang X."/>
            <person name="Ye C.Y."/>
            <person name="Mauro-Herrera M."/>
            <person name="Wang L."/>
            <person name="Li P."/>
            <person name="Sharma M."/>
            <person name="Sharma R."/>
            <person name="Ronald P.C."/>
            <person name="Panaud O."/>
            <person name="Kellogg E.A."/>
            <person name="Brutnell T.P."/>
            <person name="Doust A.N."/>
            <person name="Tuskan G.A."/>
            <person name="Rokhsar D."/>
            <person name="Devos K.M."/>
        </authorList>
    </citation>
    <scope>NUCLEOTIDE SEQUENCE [LARGE SCALE GENOMIC DNA]</scope>
    <source>
        <strain evidence="26">Yugu1</strain>
    </source>
</reference>
<feature type="domain" description="Disease resistance protein winged helix" evidence="24">
    <location>
        <begin position="557"/>
        <end position="625"/>
    </location>
</feature>
<keyword evidence="8" id="KW-0438">Lignin biosynthesis</keyword>
<dbReference type="Pfam" id="PF23559">
    <property type="entry name" value="WHD_DRP"/>
    <property type="match status" value="1"/>
</dbReference>
<evidence type="ECO:0000259" key="25">
    <source>
        <dbReference type="Pfam" id="PF25019"/>
    </source>
</evidence>
<dbReference type="Pfam" id="PF18052">
    <property type="entry name" value="Rx_N"/>
    <property type="match status" value="1"/>
</dbReference>
<dbReference type="InterPro" id="IPR032675">
    <property type="entry name" value="LRR_dom_sf"/>
</dbReference>
<dbReference type="Gene3D" id="1.20.5.4130">
    <property type="match status" value="1"/>
</dbReference>
<dbReference type="InterPro" id="IPR036291">
    <property type="entry name" value="NAD(P)-bd_dom_sf"/>
</dbReference>
<evidence type="ECO:0000256" key="9">
    <source>
        <dbReference type="ARBA" id="ARBA00022737"/>
    </source>
</evidence>
<keyword evidence="10" id="KW-0547">Nucleotide-binding</keyword>
<dbReference type="Gene3D" id="1.10.10.10">
    <property type="entry name" value="Winged helix-like DNA-binding domain superfamily/Winged helix DNA-binding domain"/>
    <property type="match status" value="1"/>
</dbReference>
<proteinExistence type="inferred from homology"/>
<evidence type="ECO:0000259" key="22">
    <source>
        <dbReference type="Pfam" id="PF00931"/>
    </source>
</evidence>
<dbReference type="InterPro" id="IPR029752">
    <property type="entry name" value="D-isomer_DH_CS1"/>
</dbReference>
<comment type="catalytic activity">
    <reaction evidence="20">
        <text>(E)-cinnamyl alcohol + NADP(+) = (E)-cinnamaldehyde + NADPH + H(+)</text>
        <dbReference type="Rhea" id="RHEA:10392"/>
        <dbReference type="ChEBI" id="CHEBI:15378"/>
        <dbReference type="ChEBI" id="CHEBI:16731"/>
        <dbReference type="ChEBI" id="CHEBI:33227"/>
        <dbReference type="ChEBI" id="CHEBI:57783"/>
        <dbReference type="ChEBI" id="CHEBI:58349"/>
        <dbReference type="EC" id="1.1.1.195"/>
    </reaction>
    <physiologicalReaction direction="right-to-left" evidence="20">
        <dbReference type="Rhea" id="RHEA:10394"/>
    </physiologicalReaction>
</comment>
<dbReference type="InterPro" id="IPR036388">
    <property type="entry name" value="WH-like_DNA-bd_sf"/>
</dbReference>
<dbReference type="GO" id="GO:0045551">
    <property type="term" value="F:cinnamyl-alcohol dehydrogenase activity"/>
    <property type="evidence" value="ECO:0007669"/>
    <property type="project" value="UniProtKB-EC"/>
</dbReference>
<dbReference type="Gene3D" id="1.10.8.430">
    <property type="entry name" value="Helical domain of apoptotic protease-activating factors"/>
    <property type="match status" value="1"/>
</dbReference>
<dbReference type="InterPro" id="IPR056789">
    <property type="entry name" value="LRR_R13L1-DRL21"/>
</dbReference>
<dbReference type="InterPro" id="IPR058922">
    <property type="entry name" value="WHD_DRP"/>
</dbReference>
<dbReference type="InterPro" id="IPR027417">
    <property type="entry name" value="P-loop_NTPase"/>
</dbReference>
<dbReference type="GO" id="GO:0043531">
    <property type="term" value="F:ADP binding"/>
    <property type="evidence" value="ECO:0007669"/>
    <property type="project" value="InterPro"/>
</dbReference>
<accession>A0A368SHZ2</accession>
<evidence type="ECO:0000256" key="21">
    <source>
        <dbReference type="SAM" id="MobiDB-lite"/>
    </source>
</evidence>
<evidence type="ECO:0000256" key="3">
    <source>
        <dbReference type="ARBA" id="ARBA00008894"/>
    </source>
</evidence>
<evidence type="ECO:0000259" key="24">
    <source>
        <dbReference type="Pfam" id="PF23559"/>
    </source>
</evidence>
<keyword evidence="9" id="KW-0677">Repeat</keyword>
<dbReference type="InterPro" id="IPR002182">
    <property type="entry name" value="NB-ARC"/>
</dbReference>
<evidence type="ECO:0000256" key="8">
    <source>
        <dbReference type="ARBA" id="ARBA00022733"/>
    </source>
</evidence>
<evidence type="ECO:0000259" key="23">
    <source>
        <dbReference type="Pfam" id="PF18052"/>
    </source>
</evidence>
<comment type="similarity">
    <text evidence="3">Belongs to the disease resistance NB-LRR family.</text>
</comment>
<evidence type="ECO:0000256" key="5">
    <source>
        <dbReference type="ARBA" id="ARBA00013171"/>
    </source>
</evidence>